<dbReference type="PROSITE" id="PS51257">
    <property type="entry name" value="PROKAR_LIPOPROTEIN"/>
    <property type="match status" value="1"/>
</dbReference>
<dbReference type="AlphaFoldDB" id="A0A4Q9Z2V9"/>
<sequence length="528" mass="55035">MIKNFKWLLLVSLTFVACNSDETDISGIEPEVPATAGTADFSKYVALGNSLTAGFSDGALFAAGQNNAYPKLLAEQFALVGGGEFKIPYMNDNLGGMLLGGMPILGNRLVVLGFNPDGTPNIGSLPGTPTTDVTTHLTGPFNNMGVPGAKSFHLLAPGYGNIAGLLSGQSNPYFVRFASSATARIIDDAMAQNPTFFSLWIGNVDVLSYATSGGTGIDQTGNLNPATYGSNDITDPTVFGQTYSGLLDALTGNGAKGVVANIPYVNTVPFFTTVPYNPLTSSLIGGGNVAVGDATIDQLNASLYGPLKQALSAFGAGDRINLLSKTKGNPLLIKDETLSDLTAELTAAFTPTLGPTNAAFYGLVFGQARQATSADLVLLSTKSAIGAAPTAADSGLGIAPPFPLNKFGVTYPLQDKHILIPFESNKIKVATDAYNVSIKSLSEAKGLAFVDVNGLMVKLSVGGVIFDDFHMTSDFLKGGAFSLDGIHITARGNAYIANKFIEAINATYKATIPLKKAKDYQASYPPML</sequence>
<dbReference type="RefSeq" id="WP_131475183.1">
    <property type="nucleotide sequence ID" value="NZ_SJPE01000002.1"/>
</dbReference>
<organism evidence="1 2">
    <name type="scientific">Flavobacterium silvisoli</name>
    <dbReference type="NCBI Taxonomy" id="2529433"/>
    <lineage>
        <taxon>Bacteria</taxon>
        <taxon>Pseudomonadati</taxon>
        <taxon>Bacteroidota</taxon>
        <taxon>Flavobacteriia</taxon>
        <taxon>Flavobacteriales</taxon>
        <taxon>Flavobacteriaceae</taxon>
        <taxon>Flavobacterium</taxon>
    </lineage>
</organism>
<evidence type="ECO:0000313" key="1">
    <source>
        <dbReference type="EMBL" id="TBX70732.1"/>
    </source>
</evidence>
<gene>
    <name evidence="1" type="ORF">EZL74_03395</name>
</gene>
<proteinExistence type="predicted"/>
<comment type="caution">
    <text evidence="1">The sequence shown here is derived from an EMBL/GenBank/DDBJ whole genome shotgun (WGS) entry which is preliminary data.</text>
</comment>
<protein>
    <submittedName>
        <fullName evidence="1">G-D-S-L family lipolytic protein</fullName>
    </submittedName>
</protein>
<dbReference type="EMBL" id="SJPE01000002">
    <property type="protein sequence ID" value="TBX70732.1"/>
    <property type="molecule type" value="Genomic_DNA"/>
</dbReference>
<dbReference type="InterPro" id="IPR036514">
    <property type="entry name" value="SGNH_hydro_sf"/>
</dbReference>
<dbReference type="GO" id="GO:0016788">
    <property type="term" value="F:hydrolase activity, acting on ester bonds"/>
    <property type="evidence" value="ECO:0007669"/>
    <property type="project" value="UniProtKB-ARBA"/>
</dbReference>
<dbReference type="SUPFAM" id="SSF52266">
    <property type="entry name" value="SGNH hydrolase"/>
    <property type="match status" value="2"/>
</dbReference>
<dbReference type="Gene3D" id="3.40.50.1110">
    <property type="entry name" value="SGNH hydrolase"/>
    <property type="match status" value="1"/>
</dbReference>
<keyword evidence="2" id="KW-1185">Reference proteome</keyword>
<accession>A0A4Q9Z2V9</accession>
<name>A0A4Q9Z2V9_9FLAO</name>
<dbReference type="OrthoDB" id="9764164at2"/>
<dbReference type="Proteomes" id="UP000293300">
    <property type="component" value="Unassembled WGS sequence"/>
</dbReference>
<evidence type="ECO:0000313" key="2">
    <source>
        <dbReference type="Proteomes" id="UP000293300"/>
    </source>
</evidence>
<reference evidence="1 2" key="1">
    <citation type="submission" date="2019-02" db="EMBL/GenBank/DDBJ databases">
        <title>Flavobacterium sp. RD-2-33 isolated from forest soil.</title>
        <authorList>
            <person name="Chaudhary D.K."/>
        </authorList>
    </citation>
    <scope>NUCLEOTIDE SEQUENCE [LARGE SCALE GENOMIC DNA]</scope>
    <source>
        <strain evidence="1 2">RD-2-33</strain>
    </source>
</reference>